<organism evidence="1 2">
    <name type="scientific">Eleginops maclovinus</name>
    <name type="common">Patagonian blennie</name>
    <name type="synonym">Eleginus maclovinus</name>
    <dbReference type="NCBI Taxonomy" id="56733"/>
    <lineage>
        <taxon>Eukaryota</taxon>
        <taxon>Metazoa</taxon>
        <taxon>Chordata</taxon>
        <taxon>Craniata</taxon>
        <taxon>Vertebrata</taxon>
        <taxon>Euteleostomi</taxon>
        <taxon>Actinopterygii</taxon>
        <taxon>Neopterygii</taxon>
        <taxon>Teleostei</taxon>
        <taxon>Neoteleostei</taxon>
        <taxon>Acanthomorphata</taxon>
        <taxon>Eupercaria</taxon>
        <taxon>Perciformes</taxon>
        <taxon>Notothenioidei</taxon>
        <taxon>Eleginopidae</taxon>
        <taxon>Eleginops</taxon>
    </lineage>
</organism>
<dbReference type="EMBL" id="JAUZQC010000022">
    <property type="protein sequence ID" value="KAK5850658.1"/>
    <property type="molecule type" value="Genomic_DNA"/>
</dbReference>
<protein>
    <submittedName>
        <fullName evidence="1">Uncharacterized protein</fullName>
    </submittedName>
</protein>
<comment type="caution">
    <text evidence="1">The sequence shown here is derived from an EMBL/GenBank/DDBJ whole genome shotgun (WGS) entry which is preliminary data.</text>
</comment>
<dbReference type="AlphaFoldDB" id="A0AAN8ACV7"/>
<reference evidence="1 2" key="2">
    <citation type="journal article" date="2023" name="Mol. Biol. Evol.">
        <title>Genomics of Secondarily Temperate Adaptation in the Only Non-Antarctic Icefish.</title>
        <authorList>
            <person name="Rivera-Colon A.G."/>
            <person name="Rayamajhi N."/>
            <person name="Minhas B.F."/>
            <person name="Madrigal G."/>
            <person name="Bilyk K.T."/>
            <person name="Yoon V."/>
            <person name="Hune M."/>
            <person name="Gregory S."/>
            <person name="Cheng C.H.C."/>
            <person name="Catchen J.M."/>
        </authorList>
    </citation>
    <scope>NUCLEOTIDE SEQUENCE [LARGE SCALE GENOMIC DNA]</scope>
    <source>
        <strain evidence="1">JMC-PN-2008</strain>
    </source>
</reference>
<evidence type="ECO:0000313" key="1">
    <source>
        <dbReference type="EMBL" id="KAK5850658.1"/>
    </source>
</evidence>
<evidence type="ECO:0000313" key="2">
    <source>
        <dbReference type="Proteomes" id="UP001346869"/>
    </source>
</evidence>
<reference evidence="1 2" key="1">
    <citation type="journal article" date="2023" name="Genes (Basel)">
        <title>Chromosome-Level Genome Assembly and Circadian Gene Repertoire of the Patagonia Blennie Eleginops maclovinus-The Closest Ancestral Proxy of Antarctic Cryonotothenioids.</title>
        <authorList>
            <person name="Cheng C.C."/>
            <person name="Rivera-Colon A.G."/>
            <person name="Minhas B.F."/>
            <person name="Wilson L."/>
            <person name="Rayamajhi N."/>
            <person name="Vargas-Chacoff L."/>
            <person name="Catchen J.M."/>
        </authorList>
    </citation>
    <scope>NUCLEOTIDE SEQUENCE [LARGE SCALE GENOMIC DNA]</scope>
    <source>
        <strain evidence="1">JMC-PN-2008</strain>
    </source>
</reference>
<dbReference type="Proteomes" id="UP001346869">
    <property type="component" value="Unassembled WGS sequence"/>
</dbReference>
<sequence length="71" mass="8088">MSYAFISGWDRLILMGPELFREIPALVTTLTMQHLKPSTYIQAVCLVRHFHCTAVCVDPTYTPLYILCLIA</sequence>
<keyword evidence="2" id="KW-1185">Reference proteome</keyword>
<accession>A0AAN8ACV7</accession>
<gene>
    <name evidence="1" type="ORF">PBY51_001516</name>
</gene>
<proteinExistence type="predicted"/>
<name>A0AAN8ACV7_ELEMC</name>